<proteinExistence type="predicted"/>
<sequence length="132" mass="14988">MQHIGDVVKGGYDYLLYYDSINLPNQDDDIILARDLYDRDLELCSRHIRIVAHHFNIKIGPASGPLGEVIYHVLDLSTPVQRKTLESLLLKRELNQENNVRKSQQQKLTISTEGSQDGSSHSDKQKTTINTS</sequence>
<protein>
    <submittedName>
        <fullName evidence="2">Uncharacterized protein</fullName>
    </submittedName>
</protein>
<reference evidence="2 3" key="1">
    <citation type="submission" date="2024-03" db="EMBL/GenBank/DDBJ databases">
        <title>The Acrasis kona genome and developmental transcriptomes reveal deep origins of eukaryotic multicellular pathways.</title>
        <authorList>
            <person name="Sheikh S."/>
            <person name="Fu C.-J."/>
            <person name="Brown M.W."/>
            <person name="Baldauf S.L."/>
        </authorList>
    </citation>
    <scope>NUCLEOTIDE SEQUENCE [LARGE SCALE GENOMIC DNA]</scope>
    <source>
        <strain evidence="2 3">ATCC MYA-3509</strain>
    </source>
</reference>
<organism evidence="2 3">
    <name type="scientific">Acrasis kona</name>
    <dbReference type="NCBI Taxonomy" id="1008807"/>
    <lineage>
        <taxon>Eukaryota</taxon>
        <taxon>Discoba</taxon>
        <taxon>Heterolobosea</taxon>
        <taxon>Tetramitia</taxon>
        <taxon>Eutetramitia</taxon>
        <taxon>Acrasidae</taxon>
        <taxon>Acrasis</taxon>
    </lineage>
</organism>
<name>A0AAW2YQC5_9EUKA</name>
<feature type="region of interest" description="Disordered" evidence="1">
    <location>
        <begin position="96"/>
        <end position="132"/>
    </location>
</feature>
<evidence type="ECO:0000313" key="2">
    <source>
        <dbReference type="EMBL" id="KAL0479146.1"/>
    </source>
</evidence>
<evidence type="ECO:0000313" key="3">
    <source>
        <dbReference type="Proteomes" id="UP001431209"/>
    </source>
</evidence>
<gene>
    <name evidence="2" type="ORF">AKO1_007989</name>
</gene>
<dbReference type="AlphaFoldDB" id="A0AAW2YQC5"/>
<dbReference type="EMBL" id="JAOPGA020000506">
    <property type="protein sequence ID" value="KAL0479146.1"/>
    <property type="molecule type" value="Genomic_DNA"/>
</dbReference>
<feature type="compositionally biased region" description="Polar residues" evidence="1">
    <location>
        <begin position="96"/>
        <end position="119"/>
    </location>
</feature>
<dbReference type="Proteomes" id="UP001431209">
    <property type="component" value="Unassembled WGS sequence"/>
</dbReference>
<evidence type="ECO:0000256" key="1">
    <source>
        <dbReference type="SAM" id="MobiDB-lite"/>
    </source>
</evidence>
<keyword evidence="3" id="KW-1185">Reference proteome</keyword>
<comment type="caution">
    <text evidence="2">The sequence shown here is derived from an EMBL/GenBank/DDBJ whole genome shotgun (WGS) entry which is preliminary data.</text>
</comment>
<accession>A0AAW2YQC5</accession>